<gene>
    <name evidence="2" type="ORF">N8A98_02305</name>
</gene>
<dbReference type="Pfam" id="PF02423">
    <property type="entry name" value="OCD_Mu_crystall"/>
    <property type="match status" value="1"/>
</dbReference>
<evidence type="ECO:0000313" key="3">
    <source>
        <dbReference type="Proteomes" id="UP001061862"/>
    </source>
</evidence>
<dbReference type="Proteomes" id="UP001061862">
    <property type="component" value="Plasmid p_unnamed1"/>
</dbReference>
<dbReference type="InterPro" id="IPR023401">
    <property type="entry name" value="ODC_N"/>
</dbReference>
<dbReference type="RefSeq" id="WP_262165449.1">
    <property type="nucleotide sequence ID" value="NZ_CP104964.1"/>
</dbReference>
<sequence length="367" mass="39164">MDRDRSAFPPLLISSADLVQAGIALDPRVLHDRAAQMWRDFGAGLSIGKKSVLLPPEAELWASASYATLRDQFGEERLGWKLSALSAIGPRLASVKIVGANAANRHFGLARSFSTILLLDKFTMRPICLLEGTDISAARTATYATLAAESVLAERKTINVFLFGGGPIARSIGLALGAVLGVCLEKLWVRTRSRQTAEAFARSLQPSVAQVVPVTDNTKLTQADLIITASNAKSPVFAAHEVASDSVVLHLAGDETPAEHLTHVMQNGTLVCDDLAMVSARNSQSLALYFSRRGSTLEAEGQALGVRDFAGHVVGRAPGRGPTHITCVGLPSLDLYVAEYIYETYVAASSLRTSMHDFPGNSAATHE</sequence>
<dbReference type="PANTHER" id="PTHR13812:SF19">
    <property type="entry name" value="KETIMINE REDUCTASE MU-CRYSTALLIN"/>
    <property type="match status" value="1"/>
</dbReference>
<dbReference type="InterPro" id="IPR003462">
    <property type="entry name" value="ODC_Mu_crystall"/>
</dbReference>
<name>A0ABY6C9E6_9HYPH</name>
<dbReference type="Gene3D" id="3.30.1780.10">
    <property type="entry name" value="ornithine cyclodeaminase, domain 1"/>
    <property type="match status" value="1"/>
</dbReference>
<dbReference type="Gene3D" id="3.40.50.720">
    <property type="entry name" value="NAD(P)-binding Rossmann-like Domain"/>
    <property type="match status" value="1"/>
</dbReference>
<geneLocation type="plasmid" evidence="2 3">
    <name>p_unnamed1</name>
</geneLocation>
<keyword evidence="3" id="KW-1185">Reference proteome</keyword>
<dbReference type="InterPro" id="IPR036291">
    <property type="entry name" value="NAD(P)-bd_dom_sf"/>
</dbReference>
<accession>A0ABY6C9E6</accession>
<dbReference type="PANTHER" id="PTHR13812">
    <property type="entry name" value="KETIMINE REDUCTASE MU-CRYSTALLIN"/>
    <property type="match status" value="1"/>
</dbReference>
<dbReference type="SUPFAM" id="SSF51735">
    <property type="entry name" value="NAD(P)-binding Rossmann-fold domains"/>
    <property type="match status" value="1"/>
</dbReference>
<proteinExistence type="inferred from homology"/>
<organism evidence="2 3">
    <name type="scientific">Devosia neptuniae</name>
    <dbReference type="NCBI Taxonomy" id="191302"/>
    <lineage>
        <taxon>Bacteria</taxon>
        <taxon>Pseudomonadati</taxon>
        <taxon>Pseudomonadota</taxon>
        <taxon>Alphaproteobacteria</taxon>
        <taxon>Hyphomicrobiales</taxon>
        <taxon>Devosiaceae</taxon>
        <taxon>Devosia</taxon>
    </lineage>
</organism>
<evidence type="ECO:0000256" key="1">
    <source>
        <dbReference type="ARBA" id="ARBA00008903"/>
    </source>
</evidence>
<reference evidence="2 3" key="1">
    <citation type="submission" date="2022-09" db="EMBL/GenBank/DDBJ databases">
        <title>Interaction between co-microsymbionts with complementary sets of symbiotic genes in legume-rhizobium systems.</title>
        <authorList>
            <person name="Safronova V."/>
            <person name="Sazanova A."/>
            <person name="Afonin A."/>
            <person name="Chirak E."/>
        </authorList>
    </citation>
    <scope>NUCLEOTIDE SEQUENCE [LARGE SCALE GENOMIC DNA]</scope>
    <source>
        <strain evidence="2 3">A18/4-1</strain>
        <plasmid evidence="2 3">p_unnamed1</plasmid>
    </source>
</reference>
<keyword evidence="2" id="KW-0614">Plasmid</keyword>
<dbReference type="EMBL" id="CP104964">
    <property type="protein sequence ID" value="UXN67911.1"/>
    <property type="molecule type" value="Genomic_DNA"/>
</dbReference>
<protein>
    <submittedName>
        <fullName evidence="2">Ornithine cyclodeaminase</fullName>
    </submittedName>
</protein>
<comment type="similarity">
    <text evidence="1">Belongs to the ornithine cyclodeaminase/mu-crystallin family.</text>
</comment>
<evidence type="ECO:0000313" key="2">
    <source>
        <dbReference type="EMBL" id="UXN67911.1"/>
    </source>
</evidence>